<dbReference type="AlphaFoldDB" id="A0A401GR31"/>
<evidence type="ECO:0000256" key="2">
    <source>
        <dbReference type="ARBA" id="ARBA00022771"/>
    </source>
</evidence>
<evidence type="ECO:0000256" key="1">
    <source>
        <dbReference type="ARBA" id="ARBA00022723"/>
    </source>
</evidence>
<proteinExistence type="predicted"/>
<gene>
    <name evidence="6" type="ORF">SCP_0606910</name>
</gene>
<dbReference type="InParanoid" id="A0A401GR31"/>
<dbReference type="InterPro" id="IPR027974">
    <property type="entry name" value="DUF4470"/>
</dbReference>
<comment type="caution">
    <text evidence="6">The sequence shown here is derived from an EMBL/GenBank/DDBJ whole genome shotgun (WGS) entry which is preliminary data.</text>
</comment>
<evidence type="ECO:0000313" key="6">
    <source>
        <dbReference type="EMBL" id="GBE84711.1"/>
    </source>
</evidence>
<evidence type="ECO:0000259" key="5">
    <source>
        <dbReference type="PROSITE" id="PS50865"/>
    </source>
</evidence>
<dbReference type="RefSeq" id="XP_027615624.1">
    <property type="nucleotide sequence ID" value="XM_027759823.1"/>
</dbReference>
<evidence type="ECO:0000313" key="7">
    <source>
        <dbReference type="Proteomes" id="UP000287166"/>
    </source>
</evidence>
<evidence type="ECO:0000256" key="4">
    <source>
        <dbReference type="PROSITE-ProRule" id="PRU00134"/>
    </source>
</evidence>
<dbReference type="InterPro" id="IPR024119">
    <property type="entry name" value="TF_DEAF-1"/>
</dbReference>
<dbReference type="Pfam" id="PF14737">
    <property type="entry name" value="DUF4470"/>
    <property type="match status" value="1"/>
</dbReference>
<dbReference type="GeneID" id="38781628"/>
<keyword evidence="1" id="KW-0479">Metal-binding</keyword>
<dbReference type="STRING" id="139825.A0A401GR31"/>
<feature type="domain" description="MYND-type" evidence="5">
    <location>
        <begin position="1169"/>
        <end position="1209"/>
    </location>
</feature>
<reference evidence="6 7" key="1">
    <citation type="journal article" date="2018" name="Sci. Rep.">
        <title>Genome sequence of the cauliflower mushroom Sparassis crispa (Hanabiratake) and its association with beneficial usage.</title>
        <authorList>
            <person name="Kiyama R."/>
            <person name="Furutani Y."/>
            <person name="Kawaguchi K."/>
            <person name="Nakanishi T."/>
        </authorList>
    </citation>
    <scope>NUCLEOTIDE SEQUENCE [LARGE SCALE GENOMIC DNA]</scope>
</reference>
<sequence>MALPLSWITEYNFSPISSTSAVCLTRDLAPEEPADILLLGCGDSSSILYTIFYEPDSGCRRLDFTCCDLEPAILARNVLLFTMIADGEYDTSIIWNVFFHVYLDEDAFVALIVQCEKLYDFSESLQHWNASPYGLFLIMCTEHTLERLRYHWYLYMHMHELSSERLDTLRDAFAETSDLPLEETLQLRWNCMRSAGPLKFPANLLNLIFELYRKIGMPSFDPDQYERSTALNPTFVYSLQGLEFNIDMVTHPLNPFHLAVIIANGSKSMSLDELVEGAQTQFSEWSAAYSAAIHSTATPIPVVRLFLSEATAACRALRAAGTTGALDSEPVGHWTTQHIRLNKDQYRPGGAPVRFNVIHTSNLEDHIGLLNLMISAIPVMSSALSSVLYTESLKSRAKGDGQPMVYEDGEEKHLPLEDGAEDFTKRLYAEMSTMSLLLGVCPVDYLSRFTTRSNTHEVMLHTEHRQRGTKSSFLQVMTWKYAASGDTSAARNVDTGYPVLAGVLKFDPCQLGTLLSHIYRRIFLTHQQDNIAEFSGELDEQQRKNALTSESNIVFHTRESFILFLKFVKDRHCISDEQWEQVMDVFIDIHRHGDFLTSDDQFQHELYSQLHLHRLYRMSTVQDDVSNISFLSEWQSVAPIVRIFLIIPRERLTFFAEIVEGSGVNVVNLQCNVVGKHIHSTFSSVRAAFGSAIRTGANAHPSVLVEEDPSGWDGTSPLVASFAVPTRLLAVEDVEDILISFSARVAPGTVVLLAQELGSHLNLFTARLTDEAHVIISPEEPPLLEKTSDTSPRSSPRGLLLQMGLPGGVSVALDEQCERISSLTCSVAVEDEEVKHLLRSCQETPWAKQISPCTVRVNMVRYSQDMVYPFPVMGYEPKVHCTDMRDAFRVEVTVPPSGPDKLDGIRLTPFPIVHTGDGPRIRLWNVHYVNLDRSPVLDLTDLEHTRLWLHHHVRFTNSTRDHKILVKHCRDETASTPADNLTLLKKTINWMFLHASGLMTFGRIFPLYDKSTPNIVVHTIFFISELRFDLHSHTVICDGYVLSMTAQILAIPRMLELFKKLILGTHRLVVDKRETQAWKHLLPALVERCRISWQHGDNCEYKAQDRIPLTIHSYADPVCSCGRGNHVEGMSAFGEWCEFAPYVSRIALSPLFAVTWLETLGQILETHKCFACGQPGRPRLMTCMRCKSVRYCSRECQKKDWKADHKSRCRPQGVLSY</sequence>
<keyword evidence="3" id="KW-0862">Zinc</keyword>
<keyword evidence="7" id="KW-1185">Reference proteome</keyword>
<dbReference type="GO" id="GO:0008270">
    <property type="term" value="F:zinc ion binding"/>
    <property type="evidence" value="ECO:0007669"/>
    <property type="project" value="UniProtKB-KW"/>
</dbReference>
<organism evidence="6 7">
    <name type="scientific">Sparassis crispa</name>
    <dbReference type="NCBI Taxonomy" id="139825"/>
    <lineage>
        <taxon>Eukaryota</taxon>
        <taxon>Fungi</taxon>
        <taxon>Dikarya</taxon>
        <taxon>Basidiomycota</taxon>
        <taxon>Agaricomycotina</taxon>
        <taxon>Agaricomycetes</taxon>
        <taxon>Polyporales</taxon>
        <taxon>Sparassidaceae</taxon>
        <taxon>Sparassis</taxon>
    </lineage>
</organism>
<dbReference type="Proteomes" id="UP000287166">
    <property type="component" value="Unassembled WGS sequence"/>
</dbReference>
<dbReference type="Gene3D" id="6.10.140.2220">
    <property type="match status" value="1"/>
</dbReference>
<dbReference type="GO" id="GO:0005634">
    <property type="term" value="C:nucleus"/>
    <property type="evidence" value="ECO:0007669"/>
    <property type="project" value="TreeGrafter"/>
</dbReference>
<protein>
    <recommendedName>
        <fullName evidence="5">MYND-type domain-containing protein</fullName>
    </recommendedName>
</protein>
<dbReference type="OrthoDB" id="432970at2759"/>
<accession>A0A401GR31</accession>
<name>A0A401GR31_9APHY</name>
<dbReference type="SUPFAM" id="SSF144232">
    <property type="entry name" value="HIT/MYND zinc finger-like"/>
    <property type="match status" value="1"/>
</dbReference>
<dbReference type="PANTHER" id="PTHR10237">
    <property type="entry name" value="DEFORMED EPIDERMAL AUTOREGULATORY FACTOR 1 HOMOLOG SUPPRESSIN"/>
    <property type="match status" value="1"/>
</dbReference>
<evidence type="ECO:0000256" key="3">
    <source>
        <dbReference type="ARBA" id="ARBA00022833"/>
    </source>
</evidence>
<dbReference type="PANTHER" id="PTHR10237:SF15">
    <property type="entry name" value="LD37257P"/>
    <property type="match status" value="1"/>
</dbReference>
<dbReference type="PROSITE" id="PS50865">
    <property type="entry name" value="ZF_MYND_2"/>
    <property type="match status" value="1"/>
</dbReference>
<dbReference type="InterPro" id="IPR002893">
    <property type="entry name" value="Znf_MYND"/>
</dbReference>
<keyword evidence="2 4" id="KW-0863">Zinc-finger</keyword>
<dbReference type="Pfam" id="PF01753">
    <property type="entry name" value="zf-MYND"/>
    <property type="match status" value="1"/>
</dbReference>
<dbReference type="EMBL" id="BFAD01000006">
    <property type="protein sequence ID" value="GBE84711.1"/>
    <property type="molecule type" value="Genomic_DNA"/>
</dbReference>
<dbReference type="GO" id="GO:0000981">
    <property type="term" value="F:DNA-binding transcription factor activity, RNA polymerase II-specific"/>
    <property type="evidence" value="ECO:0007669"/>
    <property type="project" value="TreeGrafter"/>
</dbReference>